<reference evidence="4" key="1">
    <citation type="journal article" date="2021" name="Nat. Commun.">
        <title>Genetic determinants of endophytism in the Arabidopsis root mycobiome.</title>
        <authorList>
            <person name="Mesny F."/>
            <person name="Miyauchi S."/>
            <person name="Thiergart T."/>
            <person name="Pickel B."/>
            <person name="Atanasova L."/>
            <person name="Karlsson M."/>
            <person name="Huettel B."/>
            <person name="Barry K.W."/>
            <person name="Haridas S."/>
            <person name="Chen C."/>
            <person name="Bauer D."/>
            <person name="Andreopoulos W."/>
            <person name="Pangilinan J."/>
            <person name="LaButti K."/>
            <person name="Riley R."/>
            <person name="Lipzen A."/>
            <person name="Clum A."/>
            <person name="Drula E."/>
            <person name="Henrissat B."/>
            <person name="Kohler A."/>
            <person name="Grigoriev I.V."/>
            <person name="Martin F.M."/>
            <person name="Hacquard S."/>
        </authorList>
    </citation>
    <scope>NUCLEOTIDE SEQUENCE</scope>
    <source>
        <strain evidence="4">MPI-CAGE-CH-0243</strain>
    </source>
</reference>
<evidence type="ECO:0000313" key="5">
    <source>
        <dbReference type="Proteomes" id="UP000700596"/>
    </source>
</evidence>
<feature type="signal peptide" evidence="3">
    <location>
        <begin position="1"/>
        <end position="25"/>
    </location>
</feature>
<evidence type="ECO:0000256" key="3">
    <source>
        <dbReference type="SAM" id="SignalP"/>
    </source>
</evidence>
<feature type="compositionally biased region" description="Low complexity" evidence="1">
    <location>
        <begin position="169"/>
        <end position="187"/>
    </location>
</feature>
<name>A0A9P9IJ46_9PLEO</name>
<organism evidence="4 5">
    <name type="scientific">Dendryphion nanum</name>
    <dbReference type="NCBI Taxonomy" id="256645"/>
    <lineage>
        <taxon>Eukaryota</taxon>
        <taxon>Fungi</taxon>
        <taxon>Dikarya</taxon>
        <taxon>Ascomycota</taxon>
        <taxon>Pezizomycotina</taxon>
        <taxon>Dothideomycetes</taxon>
        <taxon>Pleosporomycetidae</taxon>
        <taxon>Pleosporales</taxon>
        <taxon>Torulaceae</taxon>
        <taxon>Dendryphion</taxon>
    </lineage>
</organism>
<evidence type="ECO:0000256" key="2">
    <source>
        <dbReference type="SAM" id="Phobius"/>
    </source>
</evidence>
<dbReference type="AlphaFoldDB" id="A0A9P9IJ46"/>
<sequence>MKSISLLSIATVAANALLQPSPAVSDPTITPAPQISVELLRKQNNNRFMGWVSYSTGWSSRQCDIGGTLYQSGDYWRCCATSVASCNVPVGCISGSLIYSFATGTASRRTYACTDIYSDPADRSFTICNTGFMFENTLDSGPQTNVFCGISSVNWSYYRVKPEETSAVASSVTSSSPKSTPATPTATGQTSPSASPINQPQIEQKSKSKAWIAGVVIGPIAGIAIIGLIAWIFLIKKKKKNAAAAGAPPGVGGAEAAPPYNPASPQQGYQQPMQQNGAGGFVPFGVSEQKHQSWMQPPPGSPLSSPQTQHATPYFEPATPNGGYYPPPTASPPPQTNTEYYKQPHVGTTQFTSELEASTPPPAPAPTSAISPLGSPTLAPVEAPANPAKK</sequence>
<comment type="caution">
    <text evidence="4">The sequence shown here is derived from an EMBL/GenBank/DDBJ whole genome shotgun (WGS) entry which is preliminary data.</text>
</comment>
<keyword evidence="3" id="KW-0732">Signal</keyword>
<keyword evidence="2" id="KW-0812">Transmembrane</keyword>
<keyword evidence="2" id="KW-1133">Transmembrane helix</keyword>
<evidence type="ECO:0000256" key="1">
    <source>
        <dbReference type="SAM" id="MobiDB-lite"/>
    </source>
</evidence>
<feature type="compositionally biased region" description="Pro residues" evidence="1">
    <location>
        <begin position="325"/>
        <end position="335"/>
    </location>
</feature>
<dbReference type="OrthoDB" id="3557178at2759"/>
<gene>
    <name evidence="4" type="ORF">B0J11DRAFT_59100</name>
</gene>
<feature type="transmembrane region" description="Helical" evidence="2">
    <location>
        <begin position="210"/>
        <end position="234"/>
    </location>
</feature>
<evidence type="ECO:0000313" key="4">
    <source>
        <dbReference type="EMBL" id="KAH7121175.1"/>
    </source>
</evidence>
<feature type="compositionally biased region" description="Low complexity" evidence="1">
    <location>
        <begin position="266"/>
        <end position="275"/>
    </location>
</feature>
<feature type="compositionally biased region" description="Polar residues" evidence="1">
    <location>
        <begin position="336"/>
        <end position="352"/>
    </location>
</feature>
<protein>
    <submittedName>
        <fullName evidence="4">Uncharacterized protein</fullName>
    </submittedName>
</protein>
<dbReference type="Proteomes" id="UP000700596">
    <property type="component" value="Unassembled WGS sequence"/>
</dbReference>
<keyword evidence="2" id="KW-0472">Membrane</keyword>
<feature type="chain" id="PRO_5040287417" evidence="3">
    <location>
        <begin position="26"/>
        <end position="390"/>
    </location>
</feature>
<feature type="compositionally biased region" description="Polar residues" evidence="1">
    <location>
        <begin position="188"/>
        <end position="202"/>
    </location>
</feature>
<keyword evidence="5" id="KW-1185">Reference proteome</keyword>
<feature type="region of interest" description="Disordered" evidence="1">
    <location>
        <begin position="244"/>
        <end position="390"/>
    </location>
</feature>
<accession>A0A9P9IJ46</accession>
<feature type="compositionally biased region" description="Low complexity" evidence="1">
    <location>
        <begin position="244"/>
        <end position="258"/>
    </location>
</feature>
<dbReference type="EMBL" id="JAGMWT010000010">
    <property type="protein sequence ID" value="KAH7121175.1"/>
    <property type="molecule type" value="Genomic_DNA"/>
</dbReference>
<feature type="region of interest" description="Disordered" evidence="1">
    <location>
        <begin position="169"/>
        <end position="202"/>
    </location>
</feature>
<proteinExistence type="predicted"/>